<dbReference type="Proteomes" id="UP000576082">
    <property type="component" value="Unassembled WGS sequence"/>
</dbReference>
<accession>A0A7X9S1Y5</accession>
<keyword evidence="3" id="KW-1185">Reference proteome</keyword>
<proteinExistence type="predicted"/>
<name>A0A7X9S1Y5_9BACT</name>
<keyword evidence="1" id="KW-0732">Signal</keyword>
<dbReference type="EMBL" id="JABANE010000212">
    <property type="protein sequence ID" value="NME72801.1"/>
    <property type="molecule type" value="Genomic_DNA"/>
</dbReference>
<feature type="signal peptide" evidence="1">
    <location>
        <begin position="1"/>
        <end position="21"/>
    </location>
</feature>
<sequence>MRYYLLFIFILSFISLNFSYAQTDSLTAFQKRAYYHKNKKSVALITGFQIQRNKFAELGVAIMNDGVEGYHMATSIVGITNEFKVHDEFVWGLKVGGWIGGGVGAMNMGLNIINYTNFKENSLRFRPEIGLGVSKFRLVYGYNLAITNKEFKGINEHNFTMHIMFDLFKLKEEEYYRY</sequence>
<evidence type="ECO:0000256" key="1">
    <source>
        <dbReference type="SAM" id="SignalP"/>
    </source>
</evidence>
<organism evidence="2 3">
    <name type="scientific">Flammeovirga aprica JL-4</name>
    <dbReference type="NCBI Taxonomy" id="694437"/>
    <lineage>
        <taxon>Bacteria</taxon>
        <taxon>Pseudomonadati</taxon>
        <taxon>Bacteroidota</taxon>
        <taxon>Cytophagia</taxon>
        <taxon>Cytophagales</taxon>
        <taxon>Flammeovirgaceae</taxon>
        <taxon>Flammeovirga</taxon>
    </lineage>
</organism>
<reference evidence="2 3" key="1">
    <citation type="submission" date="2020-04" db="EMBL/GenBank/DDBJ databases">
        <title>Flammeovirga sp. SR4, a novel species isolated from seawater.</title>
        <authorList>
            <person name="Wang X."/>
        </authorList>
    </citation>
    <scope>NUCLEOTIDE SEQUENCE [LARGE SCALE GENOMIC DNA]</scope>
    <source>
        <strain evidence="2 3">ATCC 23126</strain>
    </source>
</reference>
<evidence type="ECO:0000313" key="3">
    <source>
        <dbReference type="Proteomes" id="UP000576082"/>
    </source>
</evidence>
<protein>
    <recommendedName>
        <fullName evidence="4">DUF3575 domain-containing protein</fullName>
    </recommendedName>
</protein>
<dbReference type="RefSeq" id="WP_169660970.1">
    <property type="nucleotide sequence ID" value="NZ_JABANE010000212.1"/>
</dbReference>
<feature type="chain" id="PRO_5031130107" description="DUF3575 domain-containing protein" evidence="1">
    <location>
        <begin position="22"/>
        <end position="178"/>
    </location>
</feature>
<evidence type="ECO:0008006" key="4">
    <source>
        <dbReference type="Google" id="ProtNLM"/>
    </source>
</evidence>
<gene>
    <name evidence="2" type="ORF">HHU12_32895</name>
</gene>
<dbReference type="AlphaFoldDB" id="A0A7X9S1Y5"/>
<evidence type="ECO:0000313" key="2">
    <source>
        <dbReference type="EMBL" id="NME72801.1"/>
    </source>
</evidence>
<comment type="caution">
    <text evidence="2">The sequence shown here is derived from an EMBL/GenBank/DDBJ whole genome shotgun (WGS) entry which is preliminary data.</text>
</comment>